<organism evidence="1 2">
    <name type="scientific">Deinococcus daejeonensis</name>
    <dbReference type="NCBI Taxonomy" id="1007098"/>
    <lineage>
        <taxon>Bacteria</taxon>
        <taxon>Thermotogati</taxon>
        <taxon>Deinococcota</taxon>
        <taxon>Deinococci</taxon>
        <taxon>Deinococcales</taxon>
        <taxon>Deinococcaceae</taxon>
        <taxon>Deinococcus</taxon>
    </lineage>
</organism>
<name>A0ABQ2JGY6_9DEIO</name>
<proteinExistence type="predicted"/>
<gene>
    <name evidence="1" type="ORF">GCM10010842_38670</name>
</gene>
<dbReference type="RefSeq" id="WP_229782307.1">
    <property type="nucleotide sequence ID" value="NZ_BMOR01000039.1"/>
</dbReference>
<evidence type="ECO:0000313" key="1">
    <source>
        <dbReference type="EMBL" id="GGN47308.1"/>
    </source>
</evidence>
<sequence length="58" mass="6340">MKTQVVINVATHMIMCVATAFDSMHDLTLLRHSGVRLHPETALIGDAGYLNWIEFGGG</sequence>
<dbReference type="EMBL" id="BMOR01000039">
    <property type="protein sequence ID" value="GGN47308.1"/>
    <property type="molecule type" value="Genomic_DNA"/>
</dbReference>
<evidence type="ECO:0000313" key="2">
    <source>
        <dbReference type="Proteomes" id="UP000645517"/>
    </source>
</evidence>
<accession>A0ABQ2JGY6</accession>
<keyword evidence="2" id="KW-1185">Reference proteome</keyword>
<comment type="caution">
    <text evidence="1">The sequence shown here is derived from an EMBL/GenBank/DDBJ whole genome shotgun (WGS) entry which is preliminary data.</text>
</comment>
<evidence type="ECO:0008006" key="3">
    <source>
        <dbReference type="Google" id="ProtNLM"/>
    </source>
</evidence>
<protein>
    <recommendedName>
        <fullName evidence="3">Transposase</fullName>
    </recommendedName>
</protein>
<dbReference type="Proteomes" id="UP000645517">
    <property type="component" value="Unassembled WGS sequence"/>
</dbReference>
<reference evidence="2" key="1">
    <citation type="journal article" date="2019" name="Int. J. Syst. Evol. Microbiol.">
        <title>The Global Catalogue of Microorganisms (GCM) 10K type strain sequencing project: providing services to taxonomists for standard genome sequencing and annotation.</title>
        <authorList>
            <consortium name="The Broad Institute Genomics Platform"/>
            <consortium name="The Broad Institute Genome Sequencing Center for Infectious Disease"/>
            <person name="Wu L."/>
            <person name="Ma J."/>
        </authorList>
    </citation>
    <scope>NUCLEOTIDE SEQUENCE [LARGE SCALE GENOMIC DNA]</scope>
    <source>
        <strain evidence="2">JCM 16918</strain>
    </source>
</reference>